<accession>A0AAV7WWV9</accession>
<keyword evidence="2" id="KW-1185">Reference proteome</keyword>
<gene>
    <name evidence="1" type="ORF">NDU88_004752</name>
</gene>
<dbReference type="InterPro" id="IPR004244">
    <property type="entry name" value="Transposase_22"/>
</dbReference>
<evidence type="ECO:0000313" key="2">
    <source>
        <dbReference type="Proteomes" id="UP001066276"/>
    </source>
</evidence>
<dbReference type="EMBL" id="JANPWB010000001">
    <property type="protein sequence ID" value="KAJ1217157.1"/>
    <property type="molecule type" value="Genomic_DNA"/>
</dbReference>
<dbReference type="AlphaFoldDB" id="A0AAV7WWV9"/>
<protein>
    <submittedName>
        <fullName evidence="1">Uncharacterized protein</fullName>
    </submittedName>
</protein>
<dbReference type="PANTHER" id="PTHR11505">
    <property type="entry name" value="L1 TRANSPOSABLE ELEMENT-RELATED"/>
    <property type="match status" value="1"/>
</dbReference>
<proteinExistence type="predicted"/>
<dbReference type="Gene3D" id="3.30.70.1820">
    <property type="entry name" value="L1 transposable element, RRM domain"/>
    <property type="match status" value="1"/>
</dbReference>
<comment type="caution">
    <text evidence="1">The sequence shown here is derived from an EMBL/GenBank/DDBJ whole genome shotgun (WGS) entry which is preliminary data.</text>
</comment>
<dbReference type="Proteomes" id="UP001066276">
    <property type="component" value="Chromosome 1_1"/>
</dbReference>
<organism evidence="1 2">
    <name type="scientific">Pleurodeles waltl</name>
    <name type="common">Iberian ribbed newt</name>
    <dbReference type="NCBI Taxonomy" id="8319"/>
    <lineage>
        <taxon>Eukaryota</taxon>
        <taxon>Metazoa</taxon>
        <taxon>Chordata</taxon>
        <taxon>Craniata</taxon>
        <taxon>Vertebrata</taxon>
        <taxon>Euteleostomi</taxon>
        <taxon>Amphibia</taxon>
        <taxon>Batrachia</taxon>
        <taxon>Caudata</taxon>
        <taxon>Salamandroidea</taxon>
        <taxon>Salamandridae</taxon>
        <taxon>Pleurodelinae</taxon>
        <taxon>Pleurodeles</taxon>
    </lineage>
</organism>
<name>A0AAV7WWV9_PLEWA</name>
<reference evidence="1" key="1">
    <citation type="journal article" date="2022" name="bioRxiv">
        <title>Sequencing and chromosome-scale assembly of the giantPleurodeles waltlgenome.</title>
        <authorList>
            <person name="Brown T."/>
            <person name="Elewa A."/>
            <person name="Iarovenko S."/>
            <person name="Subramanian E."/>
            <person name="Araus A.J."/>
            <person name="Petzold A."/>
            <person name="Susuki M."/>
            <person name="Suzuki K.-i.T."/>
            <person name="Hayashi T."/>
            <person name="Toyoda A."/>
            <person name="Oliveira C."/>
            <person name="Osipova E."/>
            <person name="Leigh N.D."/>
            <person name="Simon A."/>
            <person name="Yun M.H."/>
        </authorList>
    </citation>
    <scope>NUCLEOTIDE SEQUENCE</scope>
    <source>
        <strain evidence="1">20211129_DDA</strain>
        <tissue evidence="1">Liver</tissue>
    </source>
</reference>
<sequence length="401" mass="45112">MPDEPQHAIGPGGAQWRHGQPLSNCERYSCNQHCDPLETLKEVVRGQFIAIAARQNAVRRDKHQQLEDDTQALEVTHRQTGSLAVRRQLTIQRKQLRALDEYKAEHTVLCTKQKFYTGGNRVGQLLAHRLCMQATECRVAELKLSGGTLTCQEELICQQFEQFYSDLYSAEEVNLRGVEDYLDSVPVARLPPVDSAILENNITSAEVLAAIHRLQPAKALGAIADIAGFRETANALDQRLTAVEDQVAALPNQEAQLRSLRAKVTDLEDRSRRDNVRFFGILVHKEGSDIKAFLKSLLSDLFGIELSPPPEFQRAHRIGPPHKATSDKPRPIIACFLHHEQARQVLSAAKTQGPVSLEGHEFRVAADFSRLTNEKRKAFLALRPQLRNLDIKYGLFKRARM</sequence>
<evidence type="ECO:0000313" key="1">
    <source>
        <dbReference type="EMBL" id="KAJ1217157.1"/>
    </source>
</evidence>